<organism evidence="1">
    <name type="scientific">uncultured Caudovirales phage</name>
    <dbReference type="NCBI Taxonomy" id="2100421"/>
    <lineage>
        <taxon>Viruses</taxon>
        <taxon>Duplodnaviria</taxon>
        <taxon>Heunggongvirae</taxon>
        <taxon>Uroviricota</taxon>
        <taxon>Caudoviricetes</taxon>
        <taxon>Peduoviridae</taxon>
        <taxon>Maltschvirus</taxon>
        <taxon>Maltschvirus maltsch</taxon>
    </lineage>
</organism>
<proteinExistence type="predicted"/>
<evidence type="ECO:0000313" key="2">
    <source>
        <dbReference type="EMBL" id="CAB4189211.1"/>
    </source>
</evidence>
<dbReference type="EMBL" id="LR796430">
    <property type="protein sequence ID" value="CAB4144369.1"/>
    <property type="molecule type" value="Genomic_DNA"/>
</dbReference>
<evidence type="ECO:0000313" key="1">
    <source>
        <dbReference type="EMBL" id="CAB4144369.1"/>
    </source>
</evidence>
<dbReference type="EMBL" id="LR797138">
    <property type="protein sequence ID" value="CAB4189211.1"/>
    <property type="molecule type" value="Genomic_DNA"/>
</dbReference>
<gene>
    <name evidence="2" type="ORF">UFOVP1189_10</name>
    <name evidence="1" type="ORF">UFOVP464_34</name>
</gene>
<protein>
    <submittedName>
        <fullName evidence="1">Uncharacterized protein</fullName>
    </submittedName>
</protein>
<accession>A0A6J5MLE3</accession>
<sequence>MNTRIEDGKIVIQHGIETVRLVPTAAHRFALDILAAVNLCELGDYVPTASTPKNWAPDKGTGVERL</sequence>
<reference evidence="1" key="1">
    <citation type="submission" date="2020-04" db="EMBL/GenBank/DDBJ databases">
        <authorList>
            <person name="Chiriac C."/>
            <person name="Salcher M."/>
            <person name="Ghai R."/>
            <person name="Kavagutti S V."/>
        </authorList>
    </citation>
    <scope>NUCLEOTIDE SEQUENCE</scope>
</reference>
<name>A0A6J5MLE3_9CAUD</name>